<comment type="caution">
    <text evidence="2">The sequence shown here is derived from an EMBL/GenBank/DDBJ whole genome shotgun (WGS) entry which is preliminary data.</text>
</comment>
<sequence>MTNVTLDFLPGTFTAVMGPSGSGKSTLLHCAGGLACVDTGEVVVGHQDRLQTGSRRRTTSLTSRASRTTWNSCEICRQELIEVAHLLGLMHKLTLDDVTRTSCAAPSWFAAAHTSTRTSVVPLSSDPGWGRDLGVCVVDGVRDGSGLLSPTDGAAPTNRSA</sequence>
<dbReference type="Proteomes" id="UP000293342">
    <property type="component" value="Unassembled WGS sequence"/>
</dbReference>
<keyword evidence="2" id="KW-0547">Nucleotide-binding</keyword>
<dbReference type="GO" id="GO:0005524">
    <property type="term" value="F:ATP binding"/>
    <property type="evidence" value="ECO:0007669"/>
    <property type="project" value="UniProtKB-KW"/>
</dbReference>
<dbReference type="SUPFAM" id="SSF52540">
    <property type="entry name" value="P-loop containing nucleoside triphosphate hydrolases"/>
    <property type="match status" value="1"/>
</dbReference>
<gene>
    <name evidence="2" type="ORF">E0H75_40345</name>
</gene>
<evidence type="ECO:0000313" key="3">
    <source>
        <dbReference type="Proteomes" id="UP000293342"/>
    </source>
</evidence>
<dbReference type="Pfam" id="PF00005">
    <property type="entry name" value="ABC_tran"/>
    <property type="match status" value="1"/>
</dbReference>
<organism evidence="2 3">
    <name type="scientific">Kribbella capetownensis</name>
    <dbReference type="NCBI Taxonomy" id="1572659"/>
    <lineage>
        <taxon>Bacteria</taxon>
        <taxon>Bacillati</taxon>
        <taxon>Actinomycetota</taxon>
        <taxon>Actinomycetes</taxon>
        <taxon>Propionibacteriales</taxon>
        <taxon>Kribbellaceae</taxon>
        <taxon>Kribbella</taxon>
    </lineage>
</organism>
<keyword evidence="2" id="KW-0067">ATP-binding</keyword>
<dbReference type="EMBL" id="SJKD01000015">
    <property type="protein sequence ID" value="TCC37506.1"/>
    <property type="molecule type" value="Genomic_DNA"/>
</dbReference>
<reference evidence="2 3" key="1">
    <citation type="submission" date="2019-02" db="EMBL/GenBank/DDBJ databases">
        <title>Kribbella capetownensis sp. nov. and Kribbella speibonae sp. nov., isolated from soil.</title>
        <authorList>
            <person name="Curtis S.M."/>
            <person name="Norton I."/>
            <person name="Everest G.J."/>
            <person name="Meyers P.R."/>
        </authorList>
    </citation>
    <scope>NUCLEOTIDE SEQUENCE [LARGE SCALE GENOMIC DNA]</scope>
    <source>
        <strain evidence="2 3">YM53</strain>
    </source>
</reference>
<dbReference type="Gene3D" id="3.40.50.300">
    <property type="entry name" value="P-loop containing nucleotide triphosphate hydrolases"/>
    <property type="match status" value="1"/>
</dbReference>
<evidence type="ECO:0000259" key="1">
    <source>
        <dbReference type="Pfam" id="PF00005"/>
    </source>
</evidence>
<proteinExistence type="predicted"/>
<protein>
    <submittedName>
        <fullName evidence="2">ATP-binding cassette domain-containing protein</fullName>
    </submittedName>
</protein>
<evidence type="ECO:0000313" key="2">
    <source>
        <dbReference type="EMBL" id="TCC37506.1"/>
    </source>
</evidence>
<dbReference type="InterPro" id="IPR027417">
    <property type="entry name" value="P-loop_NTPase"/>
</dbReference>
<accession>A0A4R0J0B5</accession>
<dbReference type="GO" id="GO:0016887">
    <property type="term" value="F:ATP hydrolysis activity"/>
    <property type="evidence" value="ECO:0007669"/>
    <property type="project" value="InterPro"/>
</dbReference>
<dbReference type="AlphaFoldDB" id="A0A4R0J0B5"/>
<feature type="domain" description="ABC transporter" evidence="1">
    <location>
        <begin position="2"/>
        <end position="62"/>
    </location>
</feature>
<keyword evidence="3" id="KW-1185">Reference proteome</keyword>
<dbReference type="InterPro" id="IPR003439">
    <property type="entry name" value="ABC_transporter-like_ATP-bd"/>
</dbReference>
<name>A0A4R0J0B5_9ACTN</name>